<proteinExistence type="predicted"/>
<accession>A0A3L6RMH4</accession>
<dbReference type="Proteomes" id="UP000275267">
    <property type="component" value="Unassembled WGS sequence"/>
</dbReference>
<protein>
    <submittedName>
        <fullName evidence="1">Uncharacterized protein</fullName>
    </submittedName>
</protein>
<keyword evidence="2" id="KW-1185">Reference proteome</keyword>
<sequence>MIVFSRADDPAADTAFFFLPSPPPPPTAMLAAADSLSHHPAVGCPSFTLYTTSSNCTRPCMYTSHQSP</sequence>
<gene>
    <name evidence="1" type="ORF">C2845_PM13G04160</name>
</gene>
<reference evidence="2" key="1">
    <citation type="journal article" date="2019" name="Nat. Commun.">
        <title>The genome of broomcorn millet.</title>
        <authorList>
            <person name="Zou C."/>
            <person name="Miki D."/>
            <person name="Li D."/>
            <person name="Tang Q."/>
            <person name="Xiao L."/>
            <person name="Rajput S."/>
            <person name="Deng P."/>
            <person name="Jia W."/>
            <person name="Huang R."/>
            <person name="Zhang M."/>
            <person name="Sun Y."/>
            <person name="Hu J."/>
            <person name="Fu X."/>
            <person name="Schnable P.S."/>
            <person name="Li F."/>
            <person name="Zhang H."/>
            <person name="Feng B."/>
            <person name="Zhu X."/>
            <person name="Liu R."/>
            <person name="Schnable J.C."/>
            <person name="Zhu J.-K."/>
            <person name="Zhang H."/>
        </authorList>
    </citation>
    <scope>NUCLEOTIDE SEQUENCE [LARGE SCALE GENOMIC DNA]</scope>
</reference>
<evidence type="ECO:0000313" key="2">
    <source>
        <dbReference type="Proteomes" id="UP000275267"/>
    </source>
</evidence>
<organism evidence="1 2">
    <name type="scientific">Panicum miliaceum</name>
    <name type="common">Proso millet</name>
    <name type="synonym">Broomcorn millet</name>
    <dbReference type="NCBI Taxonomy" id="4540"/>
    <lineage>
        <taxon>Eukaryota</taxon>
        <taxon>Viridiplantae</taxon>
        <taxon>Streptophyta</taxon>
        <taxon>Embryophyta</taxon>
        <taxon>Tracheophyta</taxon>
        <taxon>Spermatophyta</taxon>
        <taxon>Magnoliopsida</taxon>
        <taxon>Liliopsida</taxon>
        <taxon>Poales</taxon>
        <taxon>Poaceae</taxon>
        <taxon>PACMAD clade</taxon>
        <taxon>Panicoideae</taxon>
        <taxon>Panicodae</taxon>
        <taxon>Paniceae</taxon>
        <taxon>Panicinae</taxon>
        <taxon>Panicum</taxon>
        <taxon>Panicum sect. Panicum</taxon>
    </lineage>
</organism>
<name>A0A3L6RMH4_PANMI</name>
<comment type="caution">
    <text evidence="1">The sequence shown here is derived from an EMBL/GenBank/DDBJ whole genome shotgun (WGS) entry which is preliminary data.</text>
</comment>
<dbReference type="AlphaFoldDB" id="A0A3L6RMH4"/>
<evidence type="ECO:0000313" key="1">
    <source>
        <dbReference type="EMBL" id="RLN05252.1"/>
    </source>
</evidence>
<dbReference type="EMBL" id="PQIB02000008">
    <property type="protein sequence ID" value="RLN05252.1"/>
    <property type="molecule type" value="Genomic_DNA"/>
</dbReference>